<evidence type="ECO:0000313" key="1">
    <source>
        <dbReference type="EMBL" id="KPU59529.1"/>
    </source>
</evidence>
<sequence length="123" mass="12756">MRGLGNTPLIRLTCSKSLDDLLCNIASFQKLLPPSYQNPESSSCGGGSPSSAVVNQAARKASVLTLRISIFTPARSACLFLRGGHSLGLSTKSALDTSPLLEASGSEISCEINATRSGESALQ</sequence>
<proteinExistence type="predicted"/>
<dbReference type="AlphaFoldDB" id="A0A0N8NX89"/>
<organism evidence="1 2">
    <name type="scientific">Pseudomonas fluorescens</name>
    <dbReference type="NCBI Taxonomy" id="294"/>
    <lineage>
        <taxon>Bacteria</taxon>
        <taxon>Pseudomonadati</taxon>
        <taxon>Pseudomonadota</taxon>
        <taxon>Gammaproteobacteria</taxon>
        <taxon>Pseudomonadales</taxon>
        <taxon>Pseudomonadaceae</taxon>
        <taxon>Pseudomonas</taxon>
    </lineage>
</organism>
<dbReference type="PATRIC" id="fig|294.162.peg.2877"/>
<evidence type="ECO:0000313" key="2">
    <source>
        <dbReference type="Proteomes" id="UP000050349"/>
    </source>
</evidence>
<gene>
    <name evidence="1" type="ORF">AN403_3095</name>
</gene>
<comment type="caution">
    <text evidence="1">The sequence shown here is derived from an EMBL/GenBank/DDBJ whole genome shotgun (WGS) entry which is preliminary data.</text>
</comment>
<dbReference type="EMBL" id="LJXB01000076">
    <property type="protein sequence ID" value="KPU59529.1"/>
    <property type="molecule type" value="Genomic_DNA"/>
</dbReference>
<protein>
    <submittedName>
        <fullName evidence="1">Uncharacterized protein</fullName>
    </submittedName>
</protein>
<name>A0A0N8NX89_PSEFL</name>
<dbReference type="Proteomes" id="UP000050349">
    <property type="component" value="Unassembled WGS sequence"/>
</dbReference>
<accession>A0A0N8NX89</accession>
<reference evidence="1 2" key="1">
    <citation type="submission" date="2015-09" db="EMBL/GenBank/DDBJ databases">
        <authorList>
            <consortium name="Swine Surveillance"/>
        </authorList>
    </citation>
    <scope>NUCLEOTIDE SEQUENCE [LARGE SCALE GENOMIC DNA]</scope>
    <source>
        <strain evidence="1 2">S613</strain>
    </source>
</reference>